<dbReference type="AlphaFoldDB" id="A0A061S045"/>
<feature type="region of interest" description="Disordered" evidence="1">
    <location>
        <begin position="1"/>
        <end position="75"/>
    </location>
</feature>
<feature type="compositionally biased region" description="Basic and acidic residues" evidence="1">
    <location>
        <begin position="15"/>
        <end position="31"/>
    </location>
</feature>
<feature type="non-terminal residue" evidence="2">
    <location>
        <position position="1"/>
    </location>
</feature>
<feature type="non-terminal residue" evidence="2">
    <location>
        <position position="75"/>
    </location>
</feature>
<evidence type="ECO:0000256" key="1">
    <source>
        <dbReference type="SAM" id="MobiDB-lite"/>
    </source>
</evidence>
<reference evidence="2" key="1">
    <citation type="submission" date="2014-05" db="EMBL/GenBank/DDBJ databases">
        <title>The transcriptome of the halophilic microalga Tetraselmis sp. GSL018 isolated from the Great Salt Lake, Utah.</title>
        <authorList>
            <person name="Jinkerson R.E."/>
            <person name="D'Adamo S."/>
            <person name="Posewitz M.C."/>
        </authorList>
    </citation>
    <scope>NUCLEOTIDE SEQUENCE</scope>
    <source>
        <strain evidence="2">GSL018</strain>
    </source>
</reference>
<proteinExistence type="predicted"/>
<feature type="compositionally biased region" description="Gly residues" evidence="1">
    <location>
        <begin position="41"/>
        <end position="50"/>
    </location>
</feature>
<name>A0A061S045_9CHLO</name>
<sequence length="75" mass="7390">GAPALEAAISCGGRGKSDRRGDIVLKTDAAEGRGAPRRGGEGPGQGAQGGEEGRAPVRQEGTHCLGHVLGESSLG</sequence>
<accession>A0A061S045</accession>
<organism evidence="2">
    <name type="scientific">Tetraselmis sp. GSL018</name>
    <dbReference type="NCBI Taxonomy" id="582737"/>
    <lineage>
        <taxon>Eukaryota</taxon>
        <taxon>Viridiplantae</taxon>
        <taxon>Chlorophyta</taxon>
        <taxon>core chlorophytes</taxon>
        <taxon>Chlorodendrophyceae</taxon>
        <taxon>Chlorodendrales</taxon>
        <taxon>Chlorodendraceae</taxon>
        <taxon>Tetraselmis</taxon>
    </lineage>
</organism>
<dbReference type="EMBL" id="GBEZ01006900">
    <property type="protein sequence ID" value="JAC78522.1"/>
    <property type="molecule type" value="Transcribed_RNA"/>
</dbReference>
<protein>
    <submittedName>
        <fullName evidence="2">Uncharacterized protein</fullName>
    </submittedName>
</protein>
<feature type="compositionally biased region" description="Basic and acidic residues" evidence="1">
    <location>
        <begin position="51"/>
        <end position="61"/>
    </location>
</feature>
<evidence type="ECO:0000313" key="2">
    <source>
        <dbReference type="EMBL" id="JAC78522.1"/>
    </source>
</evidence>
<gene>
    <name evidence="2" type="ORF">TSPGSL018_14898</name>
</gene>